<dbReference type="Proteomes" id="UP000542405">
    <property type="component" value="Unassembled WGS sequence"/>
</dbReference>
<sequence>LVASSAAALKPLTSAWQDGPQARPSGPGLRAGLRVAAVGLLPLGRVALYGLMVRIEQYGWTVPRVWGLYAATLLTLYALGYAWAALAARRFHTILGGTNIVAAFCALVVLALVSTPLLSPERIEINSQVQRLIDGHVPPEDFSYLSAANDRGEYGRQAMHKLAAGAAQAQSPRIAVAAADALKGKYYDWGPRKSSLAASLIKPDSLQVYPAGSPVPDAWWRYAAEQSPFDLDRCVNAEQAAAASPADPALQGARCWLIHADITGPGVDDLVLYVPPRADAGAGGYQTFLSYQRLDENTWRVLSSKTHRGKEGEPDVDIAGALAQGQVHTEPRQDRDLIVGGQRLPLR</sequence>
<dbReference type="Pfam" id="PF13687">
    <property type="entry name" value="DUF4153"/>
    <property type="match status" value="1"/>
</dbReference>
<dbReference type="EMBL" id="JABBZE010000624">
    <property type="protein sequence ID" value="NMU93384.1"/>
    <property type="molecule type" value="Genomic_DNA"/>
</dbReference>
<evidence type="ECO:0000256" key="1">
    <source>
        <dbReference type="SAM" id="Phobius"/>
    </source>
</evidence>
<evidence type="ECO:0000313" key="2">
    <source>
        <dbReference type="EMBL" id="NMU93384.1"/>
    </source>
</evidence>
<evidence type="ECO:0000313" key="3">
    <source>
        <dbReference type="Proteomes" id="UP000542405"/>
    </source>
</evidence>
<dbReference type="RefSeq" id="WP_169537946.1">
    <property type="nucleotide sequence ID" value="NZ_JABBZE010000624.1"/>
</dbReference>
<feature type="non-terminal residue" evidence="2">
    <location>
        <position position="1"/>
    </location>
</feature>
<feature type="transmembrane region" description="Helical" evidence="1">
    <location>
        <begin position="100"/>
        <end position="118"/>
    </location>
</feature>
<keyword evidence="1" id="KW-0812">Transmembrane</keyword>
<dbReference type="InterPro" id="IPR025291">
    <property type="entry name" value="DUF4153"/>
</dbReference>
<feature type="transmembrane region" description="Helical" evidence="1">
    <location>
        <begin position="31"/>
        <end position="53"/>
    </location>
</feature>
<organism evidence="2 3">
    <name type="scientific">Achromobacter ruhlandii</name>
    <dbReference type="NCBI Taxonomy" id="72557"/>
    <lineage>
        <taxon>Bacteria</taxon>
        <taxon>Pseudomonadati</taxon>
        <taxon>Pseudomonadota</taxon>
        <taxon>Betaproteobacteria</taxon>
        <taxon>Burkholderiales</taxon>
        <taxon>Alcaligenaceae</taxon>
        <taxon>Achromobacter</taxon>
    </lineage>
</organism>
<comment type="caution">
    <text evidence="2">The sequence shown here is derived from an EMBL/GenBank/DDBJ whole genome shotgun (WGS) entry which is preliminary data.</text>
</comment>
<reference evidence="2 3" key="1">
    <citation type="submission" date="2020-04" db="EMBL/GenBank/DDBJ databases">
        <title>Achromobacter ruhlandii genome sequencing and assembly.</title>
        <authorList>
            <person name="Martins R.C.R."/>
            <person name="Perdigao-Neto L.V."/>
            <person name="Levin A.S.S."/>
            <person name="Costa S.F."/>
        </authorList>
    </citation>
    <scope>NUCLEOTIDE SEQUENCE [LARGE SCALE GENOMIC DNA]</scope>
    <source>
        <strain evidence="2 3">9035ralo</strain>
    </source>
</reference>
<gene>
    <name evidence="2" type="ORF">HGQ98_28540</name>
</gene>
<name>A0A848NQT6_9BURK</name>
<protein>
    <submittedName>
        <fullName evidence="2">DUF4153 domain-containing protein</fullName>
    </submittedName>
</protein>
<accession>A0A848NQT6</accession>
<keyword evidence="1" id="KW-1133">Transmembrane helix</keyword>
<proteinExistence type="predicted"/>
<dbReference type="AlphaFoldDB" id="A0A848NQT6"/>
<keyword evidence="1" id="KW-0472">Membrane</keyword>
<feature type="transmembrane region" description="Helical" evidence="1">
    <location>
        <begin position="65"/>
        <end position="88"/>
    </location>
</feature>